<dbReference type="Gene3D" id="2.60.40.3620">
    <property type="match status" value="2"/>
</dbReference>
<feature type="signal peptide" evidence="1">
    <location>
        <begin position="1"/>
        <end position="23"/>
    </location>
</feature>
<dbReference type="GO" id="GO:2001070">
    <property type="term" value="F:starch binding"/>
    <property type="evidence" value="ECO:0007669"/>
    <property type="project" value="InterPro"/>
</dbReference>
<feature type="domain" description="SusE outer membrane protein" evidence="2">
    <location>
        <begin position="24"/>
        <end position="132"/>
    </location>
</feature>
<dbReference type="Pfam" id="PF22058">
    <property type="entry name" value="X25_BaPul_like"/>
    <property type="match status" value="1"/>
</dbReference>
<name>A0A562UHQ9_9SPHI</name>
<feature type="domain" description="Amylopullulanase X25" evidence="3">
    <location>
        <begin position="161"/>
        <end position="229"/>
    </location>
</feature>
<evidence type="ECO:0000259" key="3">
    <source>
        <dbReference type="Pfam" id="PF22058"/>
    </source>
</evidence>
<dbReference type="OrthoDB" id="975117at2"/>
<organism evidence="4 5">
    <name type="scientific">Mucilaginibacter frigoritolerans</name>
    <dbReference type="NCBI Taxonomy" id="652788"/>
    <lineage>
        <taxon>Bacteria</taxon>
        <taxon>Pseudomonadati</taxon>
        <taxon>Bacteroidota</taxon>
        <taxon>Sphingobacteriia</taxon>
        <taxon>Sphingobacteriales</taxon>
        <taxon>Sphingobacteriaceae</taxon>
        <taxon>Mucilaginibacter</taxon>
    </lineage>
</organism>
<dbReference type="Proteomes" id="UP000317010">
    <property type="component" value="Unassembled WGS sequence"/>
</dbReference>
<evidence type="ECO:0000259" key="2">
    <source>
        <dbReference type="Pfam" id="PF14292"/>
    </source>
</evidence>
<comment type="caution">
    <text evidence="4">The sequence shown here is derived from an EMBL/GenBank/DDBJ whole genome shotgun (WGS) entry which is preliminary data.</text>
</comment>
<keyword evidence="1" id="KW-0732">Signal</keyword>
<dbReference type="EMBL" id="VLLI01000001">
    <property type="protein sequence ID" value="TWJ04775.1"/>
    <property type="molecule type" value="Genomic_DNA"/>
</dbReference>
<dbReference type="InterPro" id="IPR054409">
    <property type="entry name" value="X25_BaPul-like"/>
</dbReference>
<gene>
    <name evidence="4" type="ORF">JN11_00496</name>
</gene>
<protein>
    <submittedName>
        <fullName evidence="4">SusE-like outer membrane protein</fullName>
    </submittedName>
</protein>
<evidence type="ECO:0000256" key="1">
    <source>
        <dbReference type="SAM" id="SignalP"/>
    </source>
</evidence>
<feature type="chain" id="PRO_5022246705" evidence="1">
    <location>
        <begin position="24"/>
        <end position="355"/>
    </location>
</feature>
<dbReference type="InterPro" id="IPR025970">
    <property type="entry name" value="SusE"/>
</dbReference>
<dbReference type="PROSITE" id="PS51257">
    <property type="entry name" value="PROKAR_LIPOPROTEIN"/>
    <property type="match status" value="1"/>
</dbReference>
<evidence type="ECO:0000313" key="5">
    <source>
        <dbReference type="Proteomes" id="UP000317010"/>
    </source>
</evidence>
<keyword evidence="5" id="KW-1185">Reference proteome</keyword>
<proteinExistence type="predicted"/>
<dbReference type="CDD" id="cd12967">
    <property type="entry name" value="CBM_SusE-F_like_u1"/>
    <property type="match status" value="1"/>
</dbReference>
<sequence>MKKILTKYLALSGICMLILSACKKDGNLVTSNGGKAGTLTVTSTNLVLDKTKFDSTSSIVTFNFSAASYGYSAAITNTLQIDLPGDNWKSPASVTLSAKTYTQSFSTADFNTLLLKLGVPAGTPTPIQARIQYSLSSTVTPTYSNALSLTVTAFNLVSYIYVPGSYQSTITANQWIPATADSLVSPTDNGVYTGYVYFQAGSQFKITPANNWNTSYGDAGGGNISLSVGTNLTAPGAGLYLLTVNTIKNTITYSPYIHTWSLIGTAAIDWNTDIEMPFNQNANAYQVTYALNSSGQFKFRADNAWSIALGDVTPVTGQLTSNNGANINVPSNGTYLISLSFGNPLLAPSYTLVKQ</sequence>
<evidence type="ECO:0000313" key="4">
    <source>
        <dbReference type="EMBL" id="TWJ04775.1"/>
    </source>
</evidence>
<dbReference type="AlphaFoldDB" id="A0A562UHQ9"/>
<reference evidence="4 5" key="1">
    <citation type="submission" date="2019-07" db="EMBL/GenBank/DDBJ databases">
        <title>Genomic Encyclopedia of Archaeal and Bacterial Type Strains, Phase II (KMG-II): from individual species to whole genera.</title>
        <authorList>
            <person name="Goeker M."/>
        </authorList>
    </citation>
    <scope>NUCLEOTIDE SEQUENCE [LARGE SCALE GENOMIC DNA]</scope>
    <source>
        <strain evidence="4 5">ATCC BAA-1854</strain>
    </source>
</reference>
<accession>A0A562UHQ9</accession>
<dbReference type="RefSeq" id="WP_144909257.1">
    <property type="nucleotide sequence ID" value="NZ_VLLI01000001.1"/>
</dbReference>
<dbReference type="Pfam" id="PF14292">
    <property type="entry name" value="SusE"/>
    <property type="match status" value="1"/>
</dbReference>
<dbReference type="GO" id="GO:0019867">
    <property type="term" value="C:outer membrane"/>
    <property type="evidence" value="ECO:0007669"/>
    <property type="project" value="InterPro"/>
</dbReference>